<keyword evidence="2" id="KW-0732">Signal</keyword>
<dbReference type="Gene3D" id="2.40.10.10">
    <property type="entry name" value="Trypsin-like serine proteases"/>
    <property type="match status" value="1"/>
</dbReference>
<proteinExistence type="predicted"/>
<dbReference type="InterPro" id="IPR043504">
    <property type="entry name" value="Peptidase_S1_PA_chymotrypsin"/>
</dbReference>
<dbReference type="GO" id="GO:0004252">
    <property type="term" value="F:serine-type endopeptidase activity"/>
    <property type="evidence" value="ECO:0007669"/>
    <property type="project" value="InterPro"/>
</dbReference>
<dbReference type="CDD" id="cd00190">
    <property type="entry name" value="Tryp_SPc"/>
    <property type="match status" value="1"/>
</dbReference>
<dbReference type="EMBL" id="JARPUR010000006">
    <property type="protein sequence ID" value="KAK4873692.1"/>
    <property type="molecule type" value="Genomic_DNA"/>
</dbReference>
<dbReference type="InterPro" id="IPR009003">
    <property type="entry name" value="Peptidase_S1_PA"/>
</dbReference>
<evidence type="ECO:0000313" key="4">
    <source>
        <dbReference type="EMBL" id="KAK4873692.1"/>
    </source>
</evidence>
<protein>
    <recommendedName>
        <fullName evidence="3">Peptidase S1 domain-containing protein</fullName>
    </recommendedName>
</protein>
<dbReference type="PANTHER" id="PTHR24250:SF50">
    <property type="entry name" value="PEPTIDASE S1 DOMAIN-CONTAINING PROTEIN"/>
    <property type="match status" value="1"/>
</dbReference>
<dbReference type="Proteomes" id="UP001353858">
    <property type="component" value="Unassembled WGS sequence"/>
</dbReference>
<dbReference type="Pfam" id="PF00089">
    <property type="entry name" value="Trypsin"/>
    <property type="match status" value="1"/>
</dbReference>
<evidence type="ECO:0000259" key="3">
    <source>
        <dbReference type="PROSITE" id="PS50240"/>
    </source>
</evidence>
<feature type="domain" description="Peptidase S1" evidence="3">
    <location>
        <begin position="31"/>
        <end position="257"/>
    </location>
</feature>
<name>A0AAN7SC73_9COLE</name>
<comment type="caution">
    <text evidence="4">The sequence shown here is derived from an EMBL/GenBank/DDBJ whole genome shotgun (WGS) entry which is preliminary data.</text>
</comment>
<dbReference type="GO" id="GO:0006508">
    <property type="term" value="P:proteolysis"/>
    <property type="evidence" value="ECO:0007669"/>
    <property type="project" value="InterPro"/>
</dbReference>
<organism evidence="4 5">
    <name type="scientific">Aquatica leii</name>
    <dbReference type="NCBI Taxonomy" id="1421715"/>
    <lineage>
        <taxon>Eukaryota</taxon>
        <taxon>Metazoa</taxon>
        <taxon>Ecdysozoa</taxon>
        <taxon>Arthropoda</taxon>
        <taxon>Hexapoda</taxon>
        <taxon>Insecta</taxon>
        <taxon>Pterygota</taxon>
        <taxon>Neoptera</taxon>
        <taxon>Endopterygota</taxon>
        <taxon>Coleoptera</taxon>
        <taxon>Polyphaga</taxon>
        <taxon>Elateriformia</taxon>
        <taxon>Elateroidea</taxon>
        <taxon>Lampyridae</taxon>
        <taxon>Luciolinae</taxon>
        <taxon>Aquatica</taxon>
    </lineage>
</organism>
<feature type="signal peptide" evidence="2">
    <location>
        <begin position="1"/>
        <end position="17"/>
    </location>
</feature>
<dbReference type="PRINTS" id="PR00722">
    <property type="entry name" value="CHYMOTRYPSIN"/>
</dbReference>
<evidence type="ECO:0000256" key="1">
    <source>
        <dbReference type="ARBA" id="ARBA00023157"/>
    </source>
</evidence>
<dbReference type="AlphaFoldDB" id="A0AAN7SC73"/>
<evidence type="ECO:0000313" key="5">
    <source>
        <dbReference type="Proteomes" id="UP001353858"/>
    </source>
</evidence>
<reference evidence="5" key="1">
    <citation type="submission" date="2023-01" db="EMBL/GenBank/DDBJ databases">
        <title>Key to firefly adult light organ development and bioluminescence: homeobox transcription factors regulate luciferase expression and transportation to peroxisome.</title>
        <authorList>
            <person name="Fu X."/>
        </authorList>
    </citation>
    <scope>NUCLEOTIDE SEQUENCE [LARGE SCALE GENOMIC DNA]</scope>
</reference>
<dbReference type="InterPro" id="IPR001314">
    <property type="entry name" value="Peptidase_S1A"/>
</dbReference>
<accession>A0AAN7SC73</accession>
<feature type="chain" id="PRO_5042914566" description="Peptidase S1 domain-containing protein" evidence="2">
    <location>
        <begin position="18"/>
        <end position="259"/>
    </location>
</feature>
<sequence>MHKIIVVFYTVLKLCFSHSSDDLQNLDQSVIAGGKASRHQFPYQVSLQRSIDGSEYIHICSGAILSLTWVATTAYCVTPGDVNYRVVAGILNKDRYDVDVQVAPIEKIVIHPEYQRGISHSDLAVINLQTTLMFTKAVQPIPISSDEDTWGASMLSSWKVQTQLLKSFSFSHLYYMIIFVSTDYECEMILGNTYDFSEKVLCTEKTSDHLFCPGESGSPLVSNGYLIGLTSWGFIPCGVTIHTKISYFLDFIIKHVTDL</sequence>
<dbReference type="FunFam" id="2.40.10.10:FF:000068">
    <property type="entry name" value="transmembrane protease serine 2"/>
    <property type="match status" value="1"/>
</dbReference>
<dbReference type="SMART" id="SM00020">
    <property type="entry name" value="Tryp_SPc"/>
    <property type="match status" value="1"/>
</dbReference>
<dbReference type="PANTHER" id="PTHR24250">
    <property type="entry name" value="CHYMOTRYPSIN-RELATED"/>
    <property type="match status" value="1"/>
</dbReference>
<gene>
    <name evidence="4" type="ORF">RN001_013052</name>
</gene>
<dbReference type="SUPFAM" id="SSF50494">
    <property type="entry name" value="Trypsin-like serine proteases"/>
    <property type="match status" value="1"/>
</dbReference>
<dbReference type="InterPro" id="IPR001254">
    <property type="entry name" value="Trypsin_dom"/>
</dbReference>
<dbReference type="PROSITE" id="PS50240">
    <property type="entry name" value="TRYPSIN_DOM"/>
    <property type="match status" value="1"/>
</dbReference>
<keyword evidence="5" id="KW-1185">Reference proteome</keyword>
<keyword evidence="1" id="KW-1015">Disulfide bond</keyword>
<evidence type="ECO:0000256" key="2">
    <source>
        <dbReference type="SAM" id="SignalP"/>
    </source>
</evidence>